<protein>
    <submittedName>
        <fullName evidence="2">Uncharacterized protein</fullName>
    </submittedName>
</protein>
<organism evidence="2 3">
    <name type="scientific">Aldrovandia affinis</name>
    <dbReference type="NCBI Taxonomy" id="143900"/>
    <lineage>
        <taxon>Eukaryota</taxon>
        <taxon>Metazoa</taxon>
        <taxon>Chordata</taxon>
        <taxon>Craniata</taxon>
        <taxon>Vertebrata</taxon>
        <taxon>Euteleostomi</taxon>
        <taxon>Actinopterygii</taxon>
        <taxon>Neopterygii</taxon>
        <taxon>Teleostei</taxon>
        <taxon>Notacanthiformes</taxon>
        <taxon>Halosauridae</taxon>
        <taxon>Aldrovandia</taxon>
    </lineage>
</organism>
<reference evidence="2" key="1">
    <citation type="journal article" date="2023" name="Science">
        <title>Genome structures resolve the early diversification of teleost fishes.</title>
        <authorList>
            <person name="Parey E."/>
            <person name="Louis A."/>
            <person name="Montfort J."/>
            <person name="Bouchez O."/>
            <person name="Roques C."/>
            <person name="Iampietro C."/>
            <person name="Lluch J."/>
            <person name="Castinel A."/>
            <person name="Donnadieu C."/>
            <person name="Desvignes T."/>
            <person name="Floi Bucao C."/>
            <person name="Jouanno E."/>
            <person name="Wen M."/>
            <person name="Mejri S."/>
            <person name="Dirks R."/>
            <person name="Jansen H."/>
            <person name="Henkel C."/>
            <person name="Chen W.J."/>
            <person name="Zahm M."/>
            <person name="Cabau C."/>
            <person name="Klopp C."/>
            <person name="Thompson A.W."/>
            <person name="Robinson-Rechavi M."/>
            <person name="Braasch I."/>
            <person name="Lecointre G."/>
            <person name="Bobe J."/>
            <person name="Postlethwait J.H."/>
            <person name="Berthelot C."/>
            <person name="Roest Crollius H."/>
            <person name="Guiguen Y."/>
        </authorList>
    </citation>
    <scope>NUCLEOTIDE SEQUENCE</scope>
    <source>
        <strain evidence="2">NC1722</strain>
    </source>
</reference>
<evidence type="ECO:0000256" key="1">
    <source>
        <dbReference type="SAM" id="MobiDB-lite"/>
    </source>
</evidence>
<gene>
    <name evidence="2" type="ORF">AAFF_G00441150</name>
</gene>
<accession>A0AAD7S9L6</accession>
<dbReference type="Proteomes" id="UP001221898">
    <property type="component" value="Unassembled WGS sequence"/>
</dbReference>
<evidence type="ECO:0000313" key="3">
    <source>
        <dbReference type="Proteomes" id="UP001221898"/>
    </source>
</evidence>
<name>A0AAD7S9L6_9TELE</name>
<evidence type="ECO:0000313" key="2">
    <source>
        <dbReference type="EMBL" id="KAJ8397281.1"/>
    </source>
</evidence>
<sequence>MTLYQDRSLIAAVHQRRSRKHSPDRGNEARMGAENDLSQRCDEREERGTPGSQQNQAGGRELGRGSRGTDQLPGDTCQVSDGHLRQAGLSGRHFSRAAKCLSVGVLVSGPGAAERVSDVMGGGGAGE</sequence>
<proteinExistence type="predicted"/>
<feature type="region of interest" description="Disordered" evidence="1">
    <location>
        <begin position="1"/>
        <end position="83"/>
    </location>
</feature>
<keyword evidence="3" id="KW-1185">Reference proteome</keyword>
<dbReference type="AlphaFoldDB" id="A0AAD7S9L6"/>
<feature type="compositionally biased region" description="Basic and acidic residues" evidence="1">
    <location>
        <begin position="21"/>
        <end position="48"/>
    </location>
</feature>
<comment type="caution">
    <text evidence="2">The sequence shown here is derived from an EMBL/GenBank/DDBJ whole genome shotgun (WGS) entry which is preliminary data.</text>
</comment>
<dbReference type="EMBL" id="JAINUG010000099">
    <property type="protein sequence ID" value="KAJ8397281.1"/>
    <property type="molecule type" value="Genomic_DNA"/>
</dbReference>